<proteinExistence type="predicted"/>
<gene>
    <name evidence="1" type="ORF">F4820DRAFT_425058</name>
</gene>
<organism evidence="1 2">
    <name type="scientific">Hypoxylon rubiginosum</name>
    <dbReference type="NCBI Taxonomy" id="110542"/>
    <lineage>
        <taxon>Eukaryota</taxon>
        <taxon>Fungi</taxon>
        <taxon>Dikarya</taxon>
        <taxon>Ascomycota</taxon>
        <taxon>Pezizomycotina</taxon>
        <taxon>Sordariomycetes</taxon>
        <taxon>Xylariomycetidae</taxon>
        <taxon>Xylariales</taxon>
        <taxon>Hypoxylaceae</taxon>
        <taxon>Hypoxylon</taxon>
    </lineage>
</organism>
<reference evidence="1 2" key="1">
    <citation type="journal article" date="2022" name="New Phytol.">
        <title>Ecological generalism drives hyperdiversity of secondary metabolite gene clusters in xylarialean endophytes.</title>
        <authorList>
            <person name="Franco M.E.E."/>
            <person name="Wisecaver J.H."/>
            <person name="Arnold A.E."/>
            <person name="Ju Y.M."/>
            <person name="Slot J.C."/>
            <person name="Ahrendt S."/>
            <person name="Moore L.P."/>
            <person name="Eastman K.E."/>
            <person name="Scott K."/>
            <person name="Konkel Z."/>
            <person name="Mondo S.J."/>
            <person name="Kuo A."/>
            <person name="Hayes R.D."/>
            <person name="Haridas S."/>
            <person name="Andreopoulos B."/>
            <person name="Riley R."/>
            <person name="LaButti K."/>
            <person name="Pangilinan J."/>
            <person name="Lipzen A."/>
            <person name="Amirebrahimi M."/>
            <person name="Yan J."/>
            <person name="Adam C."/>
            <person name="Keymanesh K."/>
            <person name="Ng V."/>
            <person name="Louie K."/>
            <person name="Northen T."/>
            <person name="Drula E."/>
            <person name="Henrissat B."/>
            <person name="Hsieh H.M."/>
            <person name="Youens-Clark K."/>
            <person name="Lutzoni F."/>
            <person name="Miadlikowska J."/>
            <person name="Eastwood D.C."/>
            <person name="Hamelin R.C."/>
            <person name="Grigoriev I.V."/>
            <person name="U'Ren J.M."/>
        </authorList>
    </citation>
    <scope>NUCLEOTIDE SEQUENCE [LARGE SCALE GENOMIC DNA]</scope>
    <source>
        <strain evidence="1 2">CBS 119005</strain>
    </source>
</reference>
<dbReference type="Proteomes" id="UP001497700">
    <property type="component" value="Unassembled WGS sequence"/>
</dbReference>
<comment type="caution">
    <text evidence="1">The sequence shown here is derived from an EMBL/GenBank/DDBJ whole genome shotgun (WGS) entry which is preliminary data.</text>
</comment>
<accession>A0ACB9YX39</accession>
<dbReference type="EMBL" id="MU393493">
    <property type="protein sequence ID" value="KAI4863994.1"/>
    <property type="molecule type" value="Genomic_DNA"/>
</dbReference>
<evidence type="ECO:0000313" key="1">
    <source>
        <dbReference type="EMBL" id="KAI4863994.1"/>
    </source>
</evidence>
<keyword evidence="2" id="KW-1185">Reference proteome</keyword>
<evidence type="ECO:0000313" key="2">
    <source>
        <dbReference type="Proteomes" id="UP001497700"/>
    </source>
</evidence>
<name>A0ACB9YX39_9PEZI</name>
<protein>
    <submittedName>
        <fullName evidence="1">Uncharacterized protein</fullName>
    </submittedName>
</protein>
<sequence length="97" mass="10508">MQPIAGCLVLFSWFSWSAFFYQAMALECCSCSLIGYLGLSGNASGGMISSRLRLGTSSRKECFFLFHESVLFPYRGSANLLCPSVQPCGLRVGCAVC</sequence>